<gene>
    <name evidence="2" type="ORF">C1SCF055_LOCUS4174</name>
</gene>
<evidence type="ECO:0000256" key="1">
    <source>
        <dbReference type="SAM" id="MobiDB-lite"/>
    </source>
</evidence>
<sequence>MQNHRELLELSTTTTPDDKKELIAEMDGVLDELKKAQDAVHVELLSKSSTQDMSAVRAYGRSLNDLKALTRRLDCERRSLTKNSVLATLLVTVCRRILPVRRIDPAELTNIPASYEGPVGLVLVTGCDGKVGKGYLQILDFYFFSVPWTAIPLPSLVGKSTGGPVKVALQIMRRRGEKGGQKGAHKGAHKGDHKGGKKGGYQTEPTPDDLMSCTCIFMEGNKYFLEDVFEATEPVQQLRYLLGLATAAGRTEALQVPVNGELCQAAEEAAQRWPENDLLRAIIPKNERIPKKYSLKLKVLLLVEGAENSLDSLEILMRLRFCHGPISVFKVDLPRSVQSDGLTAENHQDVLKAHAMFVRAERERLSTQPADAWHVQVAGESHFLRCAVTCPVFYSRRGEEGDLYILTVWDSEHGPEVKYSGGDICHQTDSNLVAAARREFLEELQPFGISESDLAEPFDDRVFIYYGDLNTRSTARYTVIPYIFIKVKADFFERTRVEGYSRQVNAEASRFVTENSLPEVRRQYHLGEHALPWLEHTCWDWVKSSISFEGKPSEVQYDELDGHREPRISDSNRDILITIERDQPDLWRDFTNRFLT</sequence>
<dbReference type="EMBL" id="CAMXCT020000231">
    <property type="protein sequence ID" value="CAL1129276.1"/>
    <property type="molecule type" value="Genomic_DNA"/>
</dbReference>
<proteinExistence type="predicted"/>
<dbReference type="EMBL" id="CAMXCT010000231">
    <property type="protein sequence ID" value="CAI3975901.1"/>
    <property type="molecule type" value="Genomic_DNA"/>
</dbReference>
<evidence type="ECO:0000313" key="3">
    <source>
        <dbReference type="EMBL" id="CAL1129276.1"/>
    </source>
</evidence>
<comment type="caution">
    <text evidence="2">The sequence shown here is derived from an EMBL/GenBank/DDBJ whole genome shotgun (WGS) entry which is preliminary data.</text>
</comment>
<dbReference type="Proteomes" id="UP001152797">
    <property type="component" value="Unassembled WGS sequence"/>
</dbReference>
<dbReference type="EMBL" id="CAMXCT030000231">
    <property type="protein sequence ID" value="CAL4763213.1"/>
    <property type="molecule type" value="Genomic_DNA"/>
</dbReference>
<evidence type="ECO:0008006" key="5">
    <source>
        <dbReference type="Google" id="ProtNLM"/>
    </source>
</evidence>
<keyword evidence="4" id="KW-1185">Reference proteome</keyword>
<reference evidence="3" key="2">
    <citation type="submission" date="2024-04" db="EMBL/GenBank/DDBJ databases">
        <authorList>
            <person name="Chen Y."/>
            <person name="Shah S."/>
            <person name="Dougan E. K."/>
            <person name="Thang M."/>
            <person name="Chan C."/>
        </authorList>
    </citation>
    <scope>NUCLEOTIDE SEQUENCE [LARGE SCALE GENOMIC DNA]</scope>
</reference>
<name>A0A9P1BM92_9DINO</name>
<evidence type="ECO:0000313" key="4">
    <source>
        <dbReference type="Proteomes" id="UP001152797"/>
    </source>
</evidence>
<evidence type="ECO:0000313" key="2">
    <source>
        <dbReference type="EMBL" id="CAI3975901.1"/>
    </source>
</evidence>
<feature type="region of interest" description="Disordered" evidence="1">
    <location>
        <begin position="176"/>
        <end position="205"/>
    </location>
</feature>
<dbReference type="AlphaFoldDB" id="A0A9P1BM92"/>
<reference evidence="2" key="1">
    <citation type="submission" date="2022-10" db="EMBL/GenBank/DDBJ databases">
        <authorList>
            <person name="Chen Y."/>
            <person name="Dougan E. K."/>
            <person name="Chan C."/>
            <person name="Rhodes N."/>
            <person name="Thang M."/>
        </authorList>
    </citation>
    <scope>NUCLEOTIDE SEQUENCE</scope>
</reference>
<protein>
    <recommendedName>
        <fullName evidence="5">Nudix hydrolase domain-containing protein</fullName>
    </recommendedName>
</protein>
<dbReference type="OrthoDB" id="426986at2759"/>
<accession>A0A9P1BM92</accession>
<organism evidence="2">
    <name type="scientific">Cladocopium goreaui</name>
    <dbReference type="NCBI Taxonomy" id="2562237"/>
    <lineage>
        <taxon>Eukaryota</taxon>
        <taxon>Sar</taxon>
        <taxon>Alveolata</taxon>
        <taxon>Dinophyceae</taxon>
        <taxon>Suessiales</taxon>
        <taxon>Symbiodiniaceae</taxon>
        <taxon>Cladocopium</taxon>
    </lineage>
</organism>